<dbReference type="EMBL" id="QSKV01000013">
    <property type="protein sequence ID" value="RHE89609.1"/>
    <property type="molecule type" value="Genomic_DNA"/>
</dbReference>
<accession>A0A414L4H6</accession>
<evidence type="ECO:0000313" key="1">
    <source>
        <dbReference type="EMBL" id="RHE89609.1"/>
    </source>
</evidence>
<dbReference type="AlphaFoldDB" id="A0A414L4H6"/>
<name>A0A414L4H6_9BACE</name>
<organism evidence="1 2">
    <name type="scientific">Bacteroides intestinalis</name>
    <dbReference type="NCBI Taxonomy" id="329854"/>
    <lineage>
        <taxon>Bacteria</taxon>
        <taxon>Pseudomonadati</taxon>
        <taxon>Bacteroidota</taxon>
        <taxon>Bacteroidia</taxon>
        <taxon>Bacteroidales</taxon>
        <taxon>Bacteroidaceae</taxon>
        <taxon>Bacteroides</taxon>
    </lineage>
</organism>
<evidence type="ECO:0008006" key="3">
    <source>
        <dbReference type="Google" id="ProtNLM"/>
    </source>
</evidence>
<comment type="caution">
    <text evidence="1">The sequence shown here is derived from an EMBL/GenBank/DDBJ whole genome shotgun (WGS) entry which is preliminary data.</text>
</comment>
<dbReference type="Proteomes" id="UP000285650">
    <property type="component" value="Unassembled WGS sequence"/>
</dbReference>
<gene>
    <name evidence="1" type="ORF">DW712_18030</name>
</gene>
<evidence type="ECO:0000313" key="2">
    <source>
        <dbReference type="Proteomes" id="UP000285650"/>
    </source>
</evidence>
<proteinExistence type="predicted"/>
<protein>
    <recommendedName>
        <fullName evidence="3">DUF4906 domain-containing protein</fullName>
    </recommendedName>
</protein>
<sequence length="1052" mass="112933">MHGFLLLGGLLLHSCSGETQLDGESEIPDGKDPARQEILLNINNKLVLHKTDTRTIATAGENAISTLDVYVFGSPTEDGTYTFQERFAYRENSDDLPADTKELVLNAGATDNVTTGLLSLHRGLFVKFYCIANDTQLVKADGDEVVADDFTPITFTAGSSTMERAGSPTEADFIQYHTRLLDTDVLNVPLAMAGAQTLPLDLTDTSISTRQQVNFKLTRLAARFDVVNKADESRFTIESISMLNARRAAGYFPIVACGTYPAADADLMTTADKPFTGDNANIGTQTGAFYCYPSLQEDGGALLLKGRYKVNETETKEVSYRIPFRQQGVDGQETYLDINNNHRYTIGITEADDLRLEFTLRVADWTDDGSIDDYEPDNDPGEITVTIPDAFQGRSTATLDPDRNVYTVSMSLDAGSSFDMTVGSASPGIKIVYAGGPSAQSNNWLTCTKNASTGLASGSSYTFKVTDGYSKLFPRATVRVYDVLSGTENILYVDAVSVPQPLATTQPAKAPNGTSDNPNSFDAANATVTLYRITGSSADVSFVCPDEMVLVGKPGWMDVSEPVKNGTKYTYTLTLNDRDVELTTTTAAGTRASVAETTDNTVVFANSKNTSTLKVPITIKLKDAPMTLNFAALGGSNNSYAEPAGDVLGKITMSVANGNTCLVPAVSMDGVEVVFDFGGNTEWLTSTVTTTDTSAGSKQQNVKFQLVSDKLAGAKDVTVTLKNKIGGADRKFTISPNVGSLSFSGNSSWGVDVLNTGGKTMTLYKVASGNSEKMKITVNSWGGSKVESSNTSIVTVSGLTEQSVDAATYQLVTTGFGTATLTFTNRVDPTKNVTYNVTVNSFSAPTLNSSSVTLKAVPKNESGSSNLSATVTVTSPVGGYEVSSGTDSSIASYSMSGNNCTVKAVKAGSTGITFRNKLDNSKTVTYKVWVQGILYQGEPVWQYYGYYIAASNAASNVPWDSKVSSHSYCNNKSGAAWRIPTLSEWRAILGGNDTASEYVFNVYYNKVFPNQYYWACDAYDGNNGYAMFMTMKSAFVDKNPKTGKLQIRCITK</sequence>
<reference evidence="1 2" key="1">
    <citation type="submission" date="2018-08" db="EMBL/GenBank/DDBJ databases">
        <title>A genome reference for cultivated species of the human gut microbiota.</title>
        <authorList>
            <person name="Zou Y."/>
            <person name="Xue W."/>
            <person name="Luo G."/>
        </authorList>
    </citation>
    <scope>NUCLEOTIDE SEQUENCE [LARGE SCALE GENOMIC DNA]</scope>
    <source>
        <strain evidence="1 2">AM27-17</strain>
    </source>
</reference>